<evidence type="ECO:0000313" key="1">
    <source>
        <dbReference type="EMBL" id="GIF81674.1"/>
    </source>
</evidence>
<organism evidence="1 2">
    <name type="scientific">Catellatospora bangladeshensis</name>
    <dbReference type="NCBI Taxonomy" id="310355"/>
    <lineage>
        <taxon>Bacteria</taxon>
        <taxon>Bacillati</taxon>
        <taxon>Actinomycetota</taxon>
        <taxon>Actinomycetes</taxon>
        <taxon>Micromonosporales</taxon>
        <taxon>Micromonosporaceae</taxon>
        <taxon>Catellatospora</taxon>
    </lineage>
</organism>
<dbReference type="Gene3D" id="2.160.20.80">
    <property type="entry name" value="E3 ubiquitin-protein ligase SopA"/>
    <property type="match status" value="1"/>
</dbReference>
<comment type="caution">
    <text evidence="1">The sequence shown here is derived from an EMBL/GenBank/DDBJ whole genome shotgun (WGS) entry which is preliminary data.</text>
</comment>
<sequence length="264" mass="29829">MARAGIRDGRWDGPGGAEARFAEAEVSGVDFREARIGLFAAYHSTFEDCDFTGARFAATHFGLTGAGEGQWDGRRWPQTVYRRCDFTRVRFPTGNTFWGNARFEQCLFDRAKLRGMSFTHEAEFVACTFRGKIQDVNFWGRPTDRIEALGRDRNEFTGNDFAGAELVGVAFRHIDLRAQRFPGPPGHAVLDHMSDRVTATLAVVETWPDSPAKQDIQFHLRFGRERALQDNADMALVTDWWIGREVPPALRAEVFALLTGYQME</sequence>
<keyword evidence="2" id="KW-1185">Reference proteome</keyword>
<protein>
    <recommendedName>
        <fullName evidence="3">Pentapeptide repeat-containing protein</fullName>
    </recommendedName>
</protein>
<evidence type="ECO:0008006" key="3">
    <source>
        <dbReference type="Google" id="ProtNLM"/>
    </source>
</evidence>
<accession>A0A8J3JFG8</accession>
<proteinExistence type="predicted"/>
<name>A0A8J3JFG8_9ACTN</name>
<dbReference type="EMBL" id="BONF01000016">
    <property type="protein sequence ID" value="GIF81674.1"/>
    <property type="molecule type" value="Genomic_DNA"/>
</dbReference>
<reference evidence="1 2" key="1">
    <citation type="submission" date="2021-01" db="EMBL/GenBank/DDBJ databases">
        <title>Whole genome shotgun sequence of Catellatospora bangladeshensis NBRC 107357.</title>
        <authorList>
            <person name="Komaki H."/>
            <person name="Tamura T."/>
        </authorList>
    </citation>
    <scope>NUCLEOTIDE SEQUENCE [LARGE SCALE GENOMIC DNA]</scope>
    <source>
        <strain evidence="1 2">NBRC 107357</strain>
    </source>
</reference>
<dbReference type="AlphaFoldDB" id="A0A8J3JFG8"/>
<dbReference type="Proteomes" id="UP000601223">
    <property type="component" value="Unassembled WGS sequence"/>
</dbReference>
<dbReference type="SUPFAM" id="SSF141571">
    <property type="entry name" value="Pentapeptide repeat-like"/>
    <property type="match status" value="1"/>
</dbReference>
<dbReference type="RefSeq" id="WP_203746248.1">
    <property type="nucleotide sequence ID" value="NZ_BONF01000016.1"/>
</dbReference>
<gene>
    <name evidence="1" type="ORF">Cba03nite_30230</name>
</gene>
<evidence type="ECO:0000313" key="2">
    <source>
        <dbReference type="Proteomes" id="UP000601223"/>
    </source>
</evidence>